<dbReference type="EMBL" id="JARJCN010000095">
    <property type="protein sequence ID" value="KAJ7075466.1"/>
    <property type="molecule type" value="Genomic_DNA"/>
</dbReference>
<reference evidence="2" key="1">
    <citation type="submission" date="2023-03" db="EMBL/GenBank/DDBJ databases">
        <title>Massive genome expansion in bonnet fungi (Mycena s.s.) driven by repeated elements and novel gene families across ecological guilds.</title>
        <authorList>
            <consortium name="Lawrence Berkeley National Laboratory"/>
            <person name="Harder C.B."/>
            <person name="Miyauchi S."/>
            <person name="Viragh M."/>
            <person name="Kuo A."/>
            <person name="Thoen E."/>
            <person name="Andreopoulos B."/>
            <person name="Lu D."/>
            <person name="Skrede I."/>
            <person name="Drula E."/>
            <person name="Henrissat B."/>
            <person name="Morin E."/>
            <person name="Kohler A."/>
            <person name="Barry K."/>
            <person name="LaButti K."/>
            <person name="Morin E."/>
            <person name="Salamov A."/>
            <person name="Lipzen A."/>
            <person name="Mereny Z."/>
            <person name="Hegedus B."/>
            <person name="Baldrian P."/>
            <person name="Stursova M."/>
            <person name="Weitz H."/>
            <person name="Taylor A."/>
            <person name="Grigoriev I.V."/>
            <person name="Nagy L.G."/>
            <person name="Martin F."/>
            <person name="Kauserud H."/>
        </authorList>
    </citation>
    <scope>NUCLEOTIDE SEQUENCE</scope>
    <source>
        <strain evidence="2">CBHHK173m</strain>
    </source>
</reference>
<accession>A0AAD6XHL5</accession>
<evidence type="ECO:0000313" key="2">
    <source>
        <dbReference type="EMBL" id="KAJ7075466.1"/>
    </source>
</evidence>
<dbReference type="Proteomes" id="UP001222325">
    <property type="component" value="Unassembled WGS sequence"/>
</dbReference>
<gene>
    <name evidence="2" type="ORF">B0H15DRAFT_806191</name>
</gene>
<organism evidence="2 3">
    <name type="scientific">Mycena belliarum</name>
    <dbReference type="NCBI Taxonomy" id="1033014"/>
    <lineage>
        <taxon>Eukaryota</taxon>
        <taxon>Fungi</taxon>
        <taxon>Dikarya</taxon>
        <taxon>Basidiomycota</taxon>
        <taxon>Agaricomycotina</taxon>
        <taxon>Agaricomycetes</taxon>
        <taxon>Agaricomycetidae</taxon>
        <taxon>Agaricales</taxon>
        <taxon>Marasmiineae</taxon>
        <taxon>Mycenaceae</taxon>
        <taxon>Mycena</taxon>
    </lineage>
</organism>
<comment type="caution">
    <text evidence="2">The sequence shown here is derived from an EMBL/GenBank/DDBJ whole genome shotgun (WGS) entry which is preliminary data.</text>
</comment>
<feature type="region of interest" description="Disordered" evidence="1">
    <location>
        <begin position="81"/>
        <end position="107"/>
    </location>
</feature>
<name>A0AAD6XHL5_9AGAR</name>
<sequence>MPGDMTCEEILKPQAVSTIISELDMRKLVTRRRAFVWPSIGQRNICAHKTNKTLGVPGAVRRQDNTENSVNRERLALAERKRRRRYKRKPELKEKNHEKYQQRMASASAARASASAALALVEGPSCPPSTKEASPVMVSVPLEQVNYLGGRKTELLLVDYSSDEE</sequence>
<protein>
    <submittedName>
        <fullName evidence="2">Uncharacterized protein</fullName>
    </submittedName>
</protein>
<proteinExistence type="predicted"/>
<feature type="compositionally biased region" description="Basic and acidic residues" evidence="1">
    <location>
        <begin position="89"/>
        <end position="101"/>
    </location>
</feature>
<dbReference type="AlphaFoldDB" id="A0AAD6XHL5"/>
<evidence type="ECO:0000313" key="3">
    <source>
        <dbReference type="Proteomes" id="UP001222325"/>
    </source>
</evidence>
<keyword evidence="3" id="KW-1185">Reference proteome</keyword>
<evidence type="ECO:0000256" key="1">
    <source>
        <dbReference type="SAM" id="MobiDB-lite"/>
    </source>
</evidence>